<gene>
    <name evidence="2" type="ORF">ENW96_03190</name>
</gene>
<dbReference type="Pfam" id="PF11066">
    <property type="entry name" value="DUF2867"/>
    <property type="match status" value="1"/>
</dbReference>
<dbReference type="PANTHER" id="PTHR48079">
    <property type="entry name" value="PROTEIN YEEZ"/>
    <property type="match status" value="1"/>
</dbReference>
<comment type="caution">
    <text evidence="2">The sequence shown here is derived from an EMBL/GenBank/DDBJ whole genome shotgun (WGS) entry which is preliminary data.</text>
</comment>
<dbReference type="InterPro" id="IPR051783">
    <property type="entry name" value="NAD(P)-dependent_oxidoreduct"/>
</dbReference>
<dbReference type="Gene3D" id="3.40.50.720">
    <property type="entry name" value="NAD(P)-binding Rossmann-like Domain"/>
    <property type="match status" value="1"/>
</dbReference>
<dbReference type="InterPro" id="IPR023393">
    <property type="entry name" value="START-like_dom_sf"/>
</dbReference>
<dbReference type="EMBL" id="DTMF01000084">
    <property type="protein sequence ID" value="HGF33381.1"/>
    <property type="molecule type" value="Genomic_DNA"/>
</dbReference>
<dbReference type="PANTHER" id="PTHR48079:SF6">
    <property type="entry name" value="NAD(P)-BINDING DOMAIN-CONTAINING PROTEIN-RELATED"/>
    <property type="match status" value="1"/>
</dbReference>
<dbReference type="Pfam" id="PF13460">
    <property type="entry name" value="NAD_binding_10"/>
    <property type="match status" value="1"/>
</dbReference>
<dbReference type="InterPro" id="IPR016040">
    <property type="entry name" value="NAD(P)-bd_dom"/>
</dbReference>
<evidence type="ECO:0000313" key="2">
    <source>
        <dbReference type="EMBL" id="HGF33381.1"/>
    </source>
</evidence>
<reference evidence="2" key="1">
    <citation type="journal article" date="2020" name="mSystems">
        <title>Genome- and Community-Level Interaction Insights into Carbon Utilization and Element Cycling Functions of Hydrothermarchaeota in Hydrothermal Sediment.</title>
        <authorList>
            <person name="Zhou Z."/>
            <person name="Liu Y."/>
            <person name="Xu W."/>
            <person name="Pan J."/>
            <person name="Luo Z.H."/>
            <person name="Li M."/>
        </authorList>
    </citation>
    <scope>NUCLEOTIDE SEQUENCE [LARGE SCALE GENOMIC DNA]</scope>
    <source>
        <strain evidence="2">SpSt-897</strain>
    </source>
</reference>
<feature type="domain" description="NAD(P)-binding" evidence="1">
    <location>
        <begin position="12"/>
        <end position="152"/>
    </location>
</feature>
<name>A0A7C3UYD7_9BACT</name>
<sequence>MDIKAHPVLVTGATGYVGGRLVPQLLDAGYRVRALGRSVAKLKGRPWSGRPLVELVQGDVLDYASLAAAAQGCGAAFYLVHSMLAAPGSYSESDRQGARHLVQAAAAAGLDRIIYLGGLGGAGDPHLSEHLRSRYEVARILQSGPVPATFLRAAMILGSGSASFEIMRYLVDRLPVMITPRWVLNPVQPIAITNVLNYLQGCLEHDEVKGQTFDIGGPDVVTYRRLFDIYAEEAGLRRRIIIPVPVLTPRLSSYWIHLVTPVPAAIARPLAEGLRNPVVCQENRIRDLIPQKLLTCRETIRLALQKIRRQQVDTCWMDAGASAPPEWLACGDAAYAGGTILSCGFKVVLDAAPVEVWPAIVRIGGQTGYYYGTGLWKLRASVDRLLGGIGFRGGRRHPEELSAGDALDFWRVLEVEPPRRLLLLAEMKLPGEATLEFSLAPSEGRGTELRQVARFLPRGLGGILYWYALEPFHHWIYRGMLKAIARAVGKPIRSGPEAVAGDNR</sequence>
<protein>
    <submittedName>
        <fullName evidence="2">SDR family oxidoreductase</fullName>
    </submittedName>
</protein>
<dbReference type="SUPFAM" id="SSF51735">
    <property type="entry name" value="NAD(P)-binding Rossmann-fold domains"/>
    <property type="match status" value="1"/>
</dbReference>
<dbReference type="AlphaFoldDB" id="A0A7C3UYD7"/>
<dbReference type="Gene3D" id="3.30.530.20">
    <property type="match status" value="1"/>
</dbReference>
<dbReference type="CDD" id="cd05245">
    <property type="entry name" value="SDR_a2"/>
    <property type="match status" value="1"/>
</dbReference>
<organism evidence="2">
    <name type="scientific">Desulfobacca acetoxidans</name>
    <dbReference type="NCBI Taxonomy" id="60893"/>
    <lineage>
        <taxon>Bacteria</taxon>
        <taxon>Pseudomonadati</taxon>
        <taxon>Thermodesulfobacteriota</taxon>
        <taxon>Desulfobaccia</taxon>
        <taxon>Desulfobaccales</taxon>
        <taxon>Desulfobaccaceae</taxon>
        <taxon>Desulfobacca</taxon>
    </lineage>
</organism>
<dbReference type="GO" id="GO:0004029">
    <property type="term" value="F:aldehyde dehydrogenase (NAD+) activity"/>
    <property type="evidence" value="ECO:0007669"/>
    <property type="project" value="TreeGrafter"/>
</dbReference>
<dbReference type="SUPFAM" id="SSF55961">
    <property type="entry name" value="Bet v1-like"/>
    <property type="match status" value="1"/>
</dbReference>
<proteinExistence type="predicted"/>
<evidence type="ECO:0000259" key="1">
    <source>
        <dbReference type="Pfam" id="PF13460"/>
    </source>
</evidence>
<dbReference type="InterPro" id="IPR036291">
    <property type="entry name" value="NAD(P)-bd_dom_sf"/>
</dbReference>
<dbReference type="GO" id="GO:0005737">
    <property type="term" value="C:cytoplasm"/>
    <property type="evidence" value="ECO:0007669"/>
    <property type="project" value="TreeGrafter"/>
</dbReference>
<dbReference type="InterPro" id="IPR021295">
    <property type="entry name" value="DUF2867"/>
</dbReference>
<accession>A0A7C3UYD7</accession>